<keyword evidence="10" id="KW-0675">Receptor</keyword>
<evidence type="ECO:0000256" key="4">
    <source>
        <dbReference type="ARBA" id="ARBA00022692"/>
    </source>
</evidence>
<keyword evidence="3" id="KW-0337">GPI-anchor biosynthesis</keyword>
<keyword evidence="7 8" id="KW-0472">Membrane</keyword>
<evidence type="ECO:0000259" key="9">
    <source>
        <dbReference type="Pfam" id="PF10277"/>
    </source>
</evidence>
<evidence type="ECO:0000256" key="7">
    <source>
        <dbReference type="ARBA" id="ARBA00023136"/>
    </source>
</evidence>
<evidence type="ECO:0000256" key="8">
    <source>
        <dbReference type="SAM" id="Phobius"/>
    </source>
</evidence>
<proteinExistence type="inferred from homology"/>
<evidence type="ECO:0000256" key="5">
    <source>
        <dbReference type="ARBA" id="ARBA00022989"/>
    </source>
</evidence>
<accession>A0A131YGX5</accession>
<dbReference type="PANTHER" id="PTHR12892:SF11">
    <property type="entry name" value="POST-GPI ATTACHMENT TO PROTEINS FACTOR 2"/>
    <property type="match status" value="1"/>
</dbReference>
<sequence>MAPTTMNRPPAELLRIPFRILAVATVFLPLSSFVFCVLWSLMFNFSSVTSTHCGVANYLPSISAAVGGHTPQRYIWRCGVGLHTAPRLLVCVMYHRYYKNMLDAQHQYVARIASWISFVEIFSLLGLSNVTSTENYAAHEKMFISFILCSLMYMILCCVIPSLGRRRSLSSVEEYSLKLKKQLTVGSLILCVLCTYFFIRHTTRCEPLMYTLFSLTEYIVVLCNMGFHMTAYWDFADKALYVSNIQYEGTGDKERLLPLNQDV</sequence>
<feature type="domain" description="CWH43-like N-terminal" evidence="9">
    <location>
        <begin position="18"/>
        <end position="237"/>
    </location>
</feature>
<evidence type="ECO:0000313" key="10">
    <source>
        <dbReference type="EMBL" id="JAP78573.1"/>
    </source>
</evidence>
<dbReference type="GO" id="GO:0006506">
    <property type="term" value="P:GPI anchor biosynthetic process"/>
    <property type="evidence" value="ECO:0007669"/>
    <property type="project" value="UniProtKB-KW"/>
</dbReference>
<evidence type="ECO:0000256" key="2">
    <source>
        <dbReference type="ARBA" id="ARBA00007414"/>
    </source>
</evidence>
<evidence type="ECO:0000256" key="3">
    <source>
        <dbReference type="ARBA" id="ARBA00022502"/>
    </source>
</evidence>
<reference evidence="10" key="1">
    <citation type="journal article" date="2016" name="Ticks Tick Borne Dis.">
        <title>De novo assembly and annotation of the salivary gland transcriptome of Rhipicephalus appendiculatus male and female ticks during blood feeding.</title>
        <authorList>
            <person name="de Castro M.H."/>
            <person name="de Klerk D."/>
            <person name="Pienaar R."/>
            <person name="Latif A.A."/>
            <person name="Rees D.J."/>
            <person name="Mans B.J."/>
        </authorList>
    </citation>
    <scope>NUCLEOTIDE SEQUENCE</scope>
    <source>
        <tissue evidence="10">Salivary glands</tissue>
    </source>
</reference>
<feature type="transmembrane region" description="Helical" evidence="8">
    <location>
        <begin position="108"/>
        <end position="130"/>
    </location>
</feature>
<evidence type="ECO:0000256" key="1">
    <source>
        <dbReference type="ARBA" id="ARBA00004653"/>
    </source>
</evidence>
<dbReference type="GO" id="GO:0005789">
    <property type="term" value="C:endoplasmic reticulum membrane"/>
    <property type="evidence" value="ECO:0007669"/>
    <property type="project" value="TreeGrafter"/>
</dbReference>
<keyword evidence="4 8" id="KW-0812">Transmembrane</keyword>
<dbReference type="InterPro" id="IPR039545">
    <property type="entry name" value="PGAP2"/>
</dbReference>
<dbReference type="PANTHER" id="PTHR12892">
    <property type="entry name" value="FGF RECEPTOR ACTIVATING PROTEIN 1"/>
    <property type="match status" value="1"/>
</dbReference>
<dbReference type="GO" id="GO:0000139">
    <property type="term" value="C:Golgi membrane"/>
    <property type="evidence" value="ECO:0007669"/>
    <property type="project" value="UniProtKB-SubCell"/>
</dbReference>
<dbReference type="InterPro" id="IPR019402">
    <property type="entry name" value="CWH43_N"/>
</dbReference>
<feature type="transmembrane region" description="Helical" evidence="8">
    <location>
        <begin position="183"/>
        <end position="202"/>
    </location>
</feature>
<organism evidence="10">
    <name type="scientific">Rhipicephalus appendiculatus</name>
    <name type="common">Brown ear tick</name>
    <dbReference type="NCBI Taxonomy" id="34631"/>
    <lineage>
        <taxon>Eukaryota</taxon>
        <taxon>Metazoa</taxon>
        <taxon>Ecdysozoa</taxon>
        <taxon>Arthropoda</taxon>
        <taxon>Chelicerata</taxon>
        <taxon>Arachnida</taxon>
        <taxon>Acari</taxon>
        <taxon>Parasitiformes</taxon>
        <taxon>Ixodida</taxon>
        <taxon>Ixodoidea</taxon>
        <taxon>Ixodidae</taxon>
        <taxon>Rhipicephalinae</taxon>
        <taxon>Rhipicephalus</taxon>
        <taxon>Rhipicephalus</taxon>
    </lineage>
</organism>
<feature type="transmembrane region" description="Helical" evidence="8">
    <location>
        <begin position="142"/>
        <end position="163"/>
    </location>
</feature>
<dbReference type="EMBL" id="GEDV01009984">
    <property type="protein sequence ID" value="JAP78573.1"/>
    <property type="molecule type" value="Transcribed_RNA"/>
</dbReference>
<evidence type="ECO:0000256" key="6">
    <source>
        <dbReference type="ARBA" id="ARBA00023034"/>
    </source>
</evidence>
<keyword evidence="5 8" id="KW-1133">Transmembrane helix</keyword>
<name>A0A131YGX5_RHIAP</name>
<feature type="transmembrane region" description="Helical" evidence="8">
    <location>
        <begin position="208"/>
        <end position="227"/>
    </location>
</feature>
<dbReference type="AlphaFoldDB" id="A0A131YGX5"/>
<keyword evidence="6" id="KW-0333">Golgi apparatus</keyword>
<protein>
    <submittedName>
        <fullName evidence="10">FGF receptor activating protein</fullName>
    </submittedName>
</protein>
<feature type="transmembrane region" description="Helical" evidence="8">
    <location>
        <begin position="20"/>
        <end position="42"/>
    </location>
</feature>
<comment type="subcellular location">
    <subcellularLocation>
        <location evidence="1">Golgi apparatus membrane</location>
        <topology evidence="1">Multi-pass membrane protein</topology>
    </subcellularLocation>
</comment>
<dbReference type="Pfam" id="PF10277">
    <property type="entry name" value="Frag1"/>
    <property type="match status" value="1"/>
</dbReference>
<comment type="similarity">
    <text evidence="2">Belongs to the PGAP2 family.</text>
</comment>